<proteinExistence type="predicted"/>
<organism evidence="1 2">
    <name type="scientific">Dryococelus australis</name>
    <dbReference type="NCBI Taxonomy" id="614101"/>
    <lineage>
        <taxon>Eukaryota</taxon>
        <taxon>Metazoa</taxon>
        <taxon>Ecdysozoa</taxon>
        <taxon>Arthropoda</taxon>
        <taxon>Hexapoda</taxon>
        <taxon>Insecta</taxon>
        <taxon>Pterygota</taxon>
        <taxon>Neoptera</taxon>
        <taxon>Polyneoptera</taxon>
        <taxon>Phasmatodea</taxon>
        <taxon>Verophasmatodea</taxon>
        <taxon>Anareolatae</taxon>
        <taxon>Phasmatidae</taxon>
        <taxon>Eurycanthinae</taxon>
        <taxon>Dryococelus</taxon>
    </lineage>
</organism>
<sequence>MKYDQDNWDKWVPYTVFVFNTTPHSSAGFAPHELLYGIKPNLPGILRRAPSTEYQEYDYYVRTLRTRLQQGYQVARERQVETKLSSKAYYDKTAREHVFNAGDSALLCDETVRRGRFKKLSNQWVGPYTIVKVGGVNCTLHIKGNKVIR</sequence>
<accession>A0ABQ9HUY3</accession>
<gene>
    <name evidence="1" type="ORF">PR048_007538</name>
</gene>
<reference evidence="1 2" key="1">
    <citation type="submission" date="2023-02" db="EMBL/GenBank/DDBJ databases">
        <title>LHISI_Scaffold_Assembly.</title>
        <authorList>
            <person name="Stuart O.P."/>
            <person name="Cleave R."/>
            <person name="Magrath M.J.L."/>
            <person name="Mikheyev A.S."/>
        </authorList>
    </citation>
    <scope>NUCLEOTIDE SEQUENCE [LARGE SCALE GENOMIC DNA]</scope>
    <source>
        <strain evidence="1">Daus_M_001</strain>
        <tissue evidence="1">Leg muscle</tissue>
    </source>
</reference>
<evidence type="ECO:0000313" key="1">
    <source>
        <dbReference type="EMBL" id="KAJ8888052.1"/>
    </source>
</evidence>
<dbReference type="InterPro" id="IPR036397">
    <property type="entry name" value="RNaseH_sf"/>
</dbReference>
<dbReference type="Proteomes" id="UP001159363">
    <property type="component" value="Chromosome 3"/>
</dbReference>
<dbReference type="Gene3D" id="3.30.420.10">
    <property type="entry name" value="Ribonuclease H-like superfamily/Ribonuclease H"/>
    <property type="match status" value="1"/>
</dbReference>
<keyword evidence="2" id="KW-1185">Reference proteome</keyword>
<protein>
    <submittedName>
        <fullName evidence="1">Uncharacterized protein</fullName>
    </submittedName>
</protein>
<name>A0ABQ9HUY3_9NEOP</name>
<dbReference type="EMBL" id="JARBHB010000003">
    <property type="protein sequence ID" value="KAJ8888052.1"/>
    <property type="molecule type" value="Genomic_DNA"/>
</dbReference>
<evidence type="ECO:0000313" key="2">
    <source>
        <dbReference type="Proteomes" id="UP001159363"/>
    </source>
</evidence>
<comment type="caution">
    <text evidence="1">The sequence shown here is derived from an EMBL/GenBank/DDBJ whole genome shotgun (WGS) entry which is preliminary data.</text>
</comment>